<comment type="similarity">
    <text evidence="1">Belongs to the NADH dehydrogenase family.</text>
</comment>
<dbReference type="Gene3D" id="3.50.50.100">
    <property type="match status" value="1"/>
</dbReference>
<organism evidence="9 10">
    <name type="scientific">Acidisarcina polymorpha</name>
    <dbReference type="NCBI Taxonomy" id="2211140"/>
    <lineage>
        <taxon>Bacteria</taxon>
        <taxon>Pseudomonadati</taxon>
        <taxon>Acidobacteriota</taxon>
        <taxon>Terriglobia</taxon>
        <taxon>Terriglobales</taxon>
        <taxon>Acidobacteriaceae</taxon>
        <taxon>Acidisarcina</taxon>
    </lineage>
</organism>
<dbReference type="AlphaFoldDB" id="A0A2Z5FYX5"/>
<proteinExistence type="inferred from homology"/>
<gene>
    <name evidence="9" type="ORF">ACPOL_2758</name>
</gene>
<keyword evidence="6" id="KW-0520">NAD</keyword>
<dbReference type="Proteomes" id="UP000253606">
    <property type="component" value="Chromosome"/>
</dbReference>
<dbReference type="PANTHER" id="PTHR43706">
    <property type="entry name" value="NADH DEHYDROGENASE"/>
    <property type="match status" value="1"/>
</dbReference>
<keyword evidence="3" id="KW-0285">Flavoprotein</keyword>
<dbReference type="GO" id="GO:0050136">
    <property type="term" value="F:NADH dehydrogenase (quinone) (non-electrogenic) activity"/>
    <property type="evidence" value="ECO:0007669"/>
    <property type="project" value="UniProtKB-EC"/>
</dbReference>
<name>A0A2Z5FYX5_9BACT</name>
<reference evidence="9 10" key="1">
    <citation type="journal article" date="2018" name="Front. Microbiol.">
        <title>Hydrolytic Capabilities as a Key to Environmental Success: Chitinolytic and Cellulolytic Acidobacteria From Acidic Sub-arctic Soils and Boreal Peatlands.</title>
        <authorList>
            <person name="Belova S.E."/>
            <person name="Ravin N.V."/>
            <person name="Pankratov T.A."/>
            <person name="Rakitin A.L."/>
            <person name="Ivanova A.A."/>
            <person name="Beletsky A.V."/>
            <person name="Mardanov A.V."/>
            <person name="Sinninghe Damste J.S."/>
            <person name="Dedysh S.N."/>
        </authorList>
    </citation>
    <scope>NUCLEOTIDE SEQUENCE [LARGE SCALE GENOMIC DNA]</scope>
    <source>
        <strain evidence="9 10">SBC82</strain>
    </source>
</reference>
<evidence type="ECO:0000313" key="9">
    <source>
        <dbReference type="EMBL" id="AXC12069.1"/>
    </source>
</evidence>
<dbReference type="InterPro" id="IPR023753">
    <property type="entry name" value="FAD/NAD-binding_dom"/>
</dbReference>
<keyword evidence="5" id="KW-0560">Oxidoreductase</keyword>
<dbReference type="KEGG" id="abas:ACPOL_2758"/>
<keyword evidence="4" id="KW-0274">FAD</keyword>
<evidence type="ECO:0000256" key="4">
    <source>
        <dbReference type="ARBA" id="ARBA00022827"/>
    </source>
</evidence>
<dbReference type="PANTHER" id="PTHR43706:SF47">
    <property type="entry name" value="EXTERNAL NADH-UBIQUINONE OXIDOREDUCTASE 1, MITOCHONDRIAL-RELATED"/>
    <property type="match status" value="1"/>
</dbReference>
<dbReference type="InterPro" id="IPR036188">
    <property type="entry name" value="FAD/NAD-bd_sf"/>
</dbReference>
<evidence type="ECO:0000313" key="10">
    <source>
        <dbReference type="Proteomes" id="UP000253606"/>
    </source>
</evidence>
<dbReference type="EMBL" id="CP030840">
    <property type="protein sequence ID" value="AXC12069.1"/>
    <property type="molecule type" value="Genomic_DNA"/>
</dbReference>
<sequence>MQATQLVFALGATTNYDHVPGASENSLALKSLDDAQRVVARINEVVTLAAKCTDAEERRKLLTILVAGGGYTGVETMAAVVEHFRRKGRAVHIDPDEMSFMLIEPTERLMRETSATLAAYSQKELERDGVRVMLNTGVSSVNGRAVQLTDGSRYETGLLIWDAGITPNQLLEKLDLSKGKHHGVLTDQCLRCRTGQEFGP</sequence>
<evidence type="ECO:0000256" key="3">
    <source>
        <dbReference type="ARBA" id="ARBA00022630"/>
    </source>
</evidence>
<dbReference type="EC" id="1.6.5.9" evidence="2"/>
<accession>A0A2Z5FYX5</accession>
<evidence type="ECO:0000259" key="8">
    <source>
        <dbReference type="Pfam" id="PF07992"/>
    </source>
</evidence>
<dbReference type="SUPFAM" id="SSF51905">
    <property type="entry name" value="FAD/NAD(P)-binding domain"/>
    <property type="match status" value="1"/>
</dbReference>
<feature type="domain" description="FAD/NAD(P)-binding" evidence="8">
    <location>
        <begin position="2"/>
        <end position="191"/>
    </location>
</feature>
<comment type="catalytic activity">
    <reaction evidence="7">
        <text>a quinone + NADH + H(+) = a quinol + NAD(+)</text>
        <dbReference type="Rhea" id="RHEA:46160"/>
        <dbReference type="ChEBI" id="CHEBI:15378"/>
        <dbReference type="ChEBI" id="CHEBI:24646"/>
        <dbReference type="ChEBI" id="CHEBI:57540"/>
        <dbReference type="ChEBI" id="CHEBI:57945"/>
        <dbReference type="ChEBI" id="CHEBI:132124"/>
        <dbReference type="EC" id="1.6.5.9"/>
    </reaction>
</comment>
<keyword evidence="10" id="KW-1185">Reference proteome</keyword>
<dbReference type="Pfam" id="PF07992">
    <property type="entry name" value="Pyr_redox_2"/>
    <property type="match status" value="1"/>
</dbReference>
<evidence type="ECO:0000256" key="6">
    <source>
        <dbReference type="ARBA" id="ARBA00023027"/>
    </source>
</evidence>
<dbReference type="InterPro" id="IPR045024">
    <property type="entry name" value="NDH-2"/>
</dbReference>
<evidence type="ECO:0000256" key="7">
    <source>
        <dbReference type="ARBA" id="ARBA00047599"/>
    </source>
</evidence>
<evidence type="ECO:0000256" key="1">
    <source>
        <dbReference type="ARBA" id="ARBA00005272"/>
    </source>
</evidence>
<evidence type="ECO:0000256" key="5">
    <source>
        <dbReference type="ARBA" id="ARBA00023002"/>
    </source>
</evidence>
<protein>
    <recommendedName>
        <fullName evidence="2">NADH:ubiquinone reductase (non-electrogenic)</fullName>
        <ecNumber evidence="2">1.6.5.9</ecNumber>
    </recommendedName>
</protein>
<evidence type="ECO:0000256" key="2">
    <source>
        <dbReference type="ARBA" id="ARBA00012637"/>
    </source>
</evidence>